<gene>
    <name evidence="7" type="primary">Necator_chrII.g5133</name>
    <name evidence="7" type="ORF">RB195_017341</name>
</gene>
<keyword evidence="5 6" id="KW-0472">Membrane</keyword>
<evidence type="ECO:0000256" key="3">
    <source>
        <dbReference type="ARBA" id="ARBA00022692"/>
    </source>
</evidence>
<feature type="transmembrane region" description="Helical" evidence="6">
    <location>
        <begin position="5"/>
        <end position="23"/>
    </location>
</feature>
<comment type="caution">
    <text evidence="7">The sequence shown here is derived from an EMBL/GenBank/DDBJ whole genome shotgun (WGS) entry which is preliminary data.</text>
</comment>
<feature type="transmembrane region" description="Helical" evidence="6">
    <location>
        <begin position="172"/>
        <end position="197"/>
    </location>
</feature>
<dbReference type="Pfam" id="PF02118">
    <property type="entry name" value="Srg"/>
    <property type="match status" value="1"/>
</dbReference>
<dbReference type="InterPro" id="IPR000609">
    <property type="entry name" value="7TM_GPCR_serpentine_rcpt_Srg"/>
</dbReference>
<organism evidence="7 8">
    <name type="scientific">Necator americanus</name>
    <name type="common">Human hookworm</name>
    <dbReference type="NCBI Taxonomy" id="51031"/>
    <lineage>
        <taxon>Eukaryota</taxon>
        <taxon>Metazoa</taxon>
        <taxon>Ecdysozoa</taxon>
        <taxon>Nematoda</taxon>
        <taxon>Chromadorea</taxon>
        <taxon>Rhabditida</taxon>
        <taxon>Rhabditina</taxon>
        <taxon>Rhabditomorpha</taxon>
        <taxon>Strongyloidea</taxon>
        <taxon>Ancylostomatidae</taxon>
        <taxon>Bunostominae</taxon>
        <taxon>Necator</taxon>
    </lineage>
</organism>
<evidence type="ECO:0000256" key="2">
    <source>
        <dbReference type="ARBA" id="ARBA00005692"/>
    </source>
</evidence>
<keyword evidence="8" id="KW-1185">Reference proteome</keyword>
<comment type="similarity">
    <text evidence="2 6">Belongs to the nematode receptor-like protein srg family.</text>
</comment>
<keyword evidence="4 6" id="KW-1133">Transmembrane helix</keyword>
<dbReference type="PANTHER" id="PTHR31552">
    <property type="entry name" value="SERPENTINE RECEPTOR CLASS GAMMA"/>
    <property type="match status" value="1"/>
</dbReference>
<proteinExistence type="inferred from homology"/>
<feature type="transmembrane region" description="Helical" evidence="6">
    <location>
        <begin position="35"/>
        <end position="55"/>
    </location>
</feature>
<comment type="caution">
    <text evidence="6">Lacks conserved residue(s) required for the propagation of feature annotation.</text>
</comment>
<feature type="transmembrane region" description="Helical" evidence="6">
    <location>
        <begin position="76"/>
        <end position="101"/>
    </location>
</feature>
<name>A0ABR1C6R3_NECAM</name>
<feature type="transmembrane region" description="Helical" evidence="6">
    <location>
        <begin position="136"/>
        <end position="160"/>
    </location>
</feature>
<comment type="subcellular location">
    <subcellularLocation>
        <location evidence="1">Membrane</location>
        <topology evidence="1">Multi-pass membrane protein</topology>
    </subcellularLocation>
</comment>
<evidence type="ECO:0000256" key="1">
    <source>
        <dbReference type="ARBA" id="ARBA00004141"/>
    </source>
</evidence>
<sequence>MIIRIIYCIPSMVLYVLVLVALFKEVKASKGHFYYLLMTQAVLNIAVFLNSFYAVQLANVTEVKDWWSVMYTKAPTFIISIMWSYGFPAAIVITLFTPFFATYQFLVFKSWFEEDKESKHFILKTNANLYVVLTELLIFMCLFLVLTCSVNAISVFFLCCRRAKNRSRVERNMFLLALLDLLIEAAFFILFVCFSVFSL</sequence>
<protein>
    <recommendedName>
        <fullName evidence="6">Serpentine receptor class gamma</fullName>
    </recommendedName>
</protein>
<evidence type="ECO:0000256" key="6">
    <source>
        <dbReference type="RuleBase" id="RU280813"/>
    </source>
</evidence>
<evidence type="ECO:0000313" key="7">
    <source>
        <dbReference type="EMBL" id="KAK6733529.1"/>
    </source>
</evidence>
<dbReference type="PANTHER" id="PTHR31552:SF8">
    <property type="entry name" value="SERPENTINE RECEPTOR CLASS GAMMA"/>
    <property type="match status" value="1"/>
</dbReference>
<dbReference type="Proteomes" id="UP001303046">
    <property type="component" value="Unassembled WGS sequence"/>
</dbReference>
<dbReference type="EMBL" id="JAVFWL010000002">
    <property type="protein sequence ID" value="KAK6733529.1"/>
    <property type="molecule type" value="Genomic_DNA"/>
</dbReference>
<reference evidence="7 8" key="1">
    <citation type="submission" date="2023-08" db="EMBL/GenBank/DDBJ databases">
        <title>A Necator americanus chromosomal reference genome.</title>
        <authorList>
            <person name="Ilik V."/>
            <person name="Petrzelkova K.J."/>
            <person name="Pardy F."/>
            <person name="Fuh T."/>
            <person name="Niatou-Singa F.S."/>
            <person name="Gouil Q."/>
            <person name="Baker L."/>
            <person name="Ritchie M.E."/>
            <person name="Jex A.R."/>
            <person name="Gazzola D."/>
            <person name="Li H."/>
            <person name="Toshio Fujiwara R."/>
            <person name="Zhan B."/>
            <person name="Aroian R.V."/>
            <person name="Pafco B."/>
            <person name="Schwarz E.M."/>
        </authorList>
    </citation>
    <scope>NUCLEOTIDE SEQUENCE [LARGE SCALE GENOMIC DNA]</scope>
    <source>
        <strain evidence="7 8">Aroian</strain>
        <tissue evidence="7">Whole animal</tissue>
    </source>
</reference>
<keyword evidence="3 6" id="KW-0812">Transmembrane</keyword>
<evidence type="ECO:0000256" key="4">
    <source>
        <dbReference type="ARBA" id="ARBA00022989"/>
    </source>
</evidence>
<accession>A0ABR1C6R3</accession>
<evidence type="ECO:0000313" key="8">
    <source>
        <dbReference type="Proteomes" id="UP001303046"/>
    </source>
</evidence>
<evidence type="ECO:0000256" key="5">
    <source>
        <dbReference type="ARBA" id="ARBA00023136"/>
    </source>
</evidence>